<dbReference type="GeneID" id="17320144"/>
<evidence type="ECO:0000313" key="3">
    <source>
        <dbReference type="Proteomes" id="UP000012073"/>
    </source>
</evidence>
<dbReference type="Gramene" id="CDF32663">
    <property type="protein sequence ID" value="CDF32663"/>
    <property type="gene ID" value="CHC_T00001542001"/>
</dbReference>
<dbReference type="KEGG" id="ccp:CHC_T00001542001"/>
<proteinExistence type="predicted"/>
<dbReference type="AlphaFoldDB" id="R7Q466"/>
<name>R7Q466_CHOCR</name>
<organism evidence="2 3">
    <name type="scientific">Chondrus crispus</name>
    <name type="common">Carrageen Irish moss</name>
    <name type="synonym">Polymorpha crispa</name>
    <dbReference type="NCBI Taxonomy" id="2769"/>
    <lineage>
        <taxon>Eukaryota</taxon>
        <taxon>Rhodophyta</taxon>
        <taxon>Florideophyceae</taxon>
        <taxon>Rhodymeniophycidae</taxon>
        <taxon>Gigartinales</taxon>
        <taxon>Gigartinaceae</taxon>
        <taxon>Chondrus</taxon>
    </lineage>
</organism>
<feature type="region of interest" description="Disordered" evidence="1">
    <location>
        <begin position="1"/>
        <end position="35"/>
    </location>
</feature>
<dbReference type="EMBL" id="HG001531">
    <property type="protein sequence ID" value="CDF32663.1"/>
    <property type="molecule type" value="Genomic_DNA"/>
</dbReference>
<sequence length="189" mass="20322">MSQAGGQNPPPNPGPYPARKVKLKKGDTKKGPTPAANVETMCHRRGVLFGCEVAYCLFERHSRQESRTESSNVGRLASKRSSVARVARCNIFDIEGNGALDQAAVGKRLSETVLSRKARKGKGEGNILFPFSYRTDTGTGVEARRVQVVGEEARSHTVSNSSSESLPPVSVLSNFVRACRGDDSGLFAV</sequence>
<evidence type="ECO:0000313" key="2">
    <source>
        <dbReference type="EMBL" id="CDF32663.1"/>
    </source>
</evidence>
<reference evidence="3" key="1">
    <citation type="journal article" date="2013" name="Proc. Natl. Acad. Sci. U.S.A.">
        <title>Genome structure and metabolic features in the red seaweed Chondrus crispus shed light on evolution of the Archaeplastida.</title>
        <authorList>
            <person name="Collen J."/>
            <person name="Porcel B."/>
            <person name="Carre W."/>
            <person name="Ball S.G."/>
            <person name="Chaparro C."/>
            <person name="Tonon T."/>
            <person name="Barbeyron T."/>
            <person name="Michel G."/>
            <person name="Noel B."/>
            <person name="Valentin K."/>
            <person name="Elias M."/>
            <person name="Artiguenave F."/>
            <person name="Arun A."/>
            <person name="Aury J.M."/>
            <person name="Barbosa-Neto J.F."/>
            <person name="Bothwell J.H."/>
            <person name="Bouget F.Y."/>
            <person name="Brillet L."/>
            <person name="Cabello-Hurtado F."/>
            <person name="Capella-Gutierrez S."/>
            <person name="Charrier B."/>
            <person name="Cladiere L."/>
            <person name="Cock J.M."/>
            <person name="Coelho S.M."/>
            <person name="Colleoni C."/>
            <person name="Czjzek M."/>
            <person name="Da Silva C."/>
            <person name="Delage L."/>
            <person name="Denoeud F."/>
            <person name="Deschamps P."/>
            <person name="Dittami S.M."/>
            <person name="Gabaldon T."/>
            <person name="Gachon C.M."/>
            <person name="Groisillier A."/>
            <person name="Herve C."/>
            <person name="Jabbari K."/>
            <person name="Katinka M."/>
            <person name="Kloareg B."/>
            <person name="Kowalczyk N."/>
            <person name="Labadie K."/>
            <person name="Leblanc C."/>
            <person name="Lopez P.J."/>
            <person name="McLachlan D.H."/>
            <person name="Meslet-Cladiere L."/>
            <person name="Moustafa A."/>
            <person name="Nehr Z."/>
            <person name="Nyvall Collen P."/>
            <person name="Panaud O."/>
            <person name="Partensky F."/>
            <person name="Poulain J."/>
            <person name="Rensing S.A."/>
            <person name="Rousvoal S."/>
            <person name="Samson G."/>
            <person name="Symeonidi A."/>
            <person name="Weissenbach J."/>
            <person name="Zambounis A."/>
            <person name="Wincker P."/>
            <person name="Boyen C."/>
        </authorList>
    </citation>
    <scope>NUCLEOTIDE SEQUENCE [LARGE SCALE GENOMIC DNA]</scope>
    <source>
        <strain evidence="3">cv. Stackhouse</strain>
    </source>
</reference>
<protein>
    <submittedName>
        <fullName evidence="2">Uncharacterized protein</fullName>
    </submittedName>
</protein>
<gene>
    <name evidence="2" type="ORF">CHC_T00001542001</name>
</gene>
<keyword evidence="3" id="KW-1185">Reference proteome</keyword>
<dbReference type="RefSeq" id="XP_005712434.1">
    <property type="nucleotide sequence ID" value="XM_005712377.1"/>
</dbReference>
<dbReference type="Proteomes" id="UP000012073">
    <property type="component" value="Unassembled WGS sequence"/>
</dbReference>
<evidence type="ECO:0000256" key="1">
    <source>
        <dbReference type="SAM" id="MobiDB-lite"/>
    </source>
</evidence>
<accession>R7Q466</accession>